<dbReference type="Proteomes" id="UP000324222">
    <property type="component" value="Unassembled WGS sequence"/>
</dbReference>
<protein>
    <submittedName>
        <fullName evidence="1">Uncharacterized protein</fullName>
    </submittedName>
</protein>
<keyword evidence="2" id="KW-1185">Reference proteome</keyword>
<comment type="caution">
    <text evidence="1">The sequence shown here is derived from an EMBL/GenBank/DDBJ whole genome shotgun (WGS) entry which is preliminary data.</text>
</comment>
<accession>A0A5B7EF50</accession>
<dbReference type="AlphaFoldDB" id="A0A5B7EF50"/>
<reference evidence="1 2" key="1">
    <citation type="submission" date="2019-05" db="EMBL/GenBank/DDBJ databases">
        <title>Another draft genome of Portunus trituberculatus and its Hox gene families provides insights of decapod evolution.</title>
        <authorList>
            <person name="Jeong J.-H."/>
            <person name="Song I."/>
            <person name="Kim S."/>
            <person name="Choi T."/>
            <person name="Kim D."/>
            <person name="Ryu S."/>
            <person name="Kim W."/>
        </authorList>
    </citation>
    <scope>NUCLEOTIDE SEQUENCE [LARGE SCALE GENOMIC DNA]</scope>
    <source>
        <tissue evidence="1">Muscle</tissue>
    </source>
</reference>
<sequence>MARGRTRTRRAYNKHSPGPLYGAGLARSSLPLLESGAVPGRTLAAVLTKKCHEDVLWDGAERSALQSVNMQHIPPCHSPAIALCRPLCGAGLVRGRRGAACRVGACKNSSWHN</sequence>
<evidence type="ECO:0000313" key="2">
    <source>
        <dbReference type="Proteomes" id="UP000324222"/>
    </source>
</evidence>
<name>A0A5B7EF50_PORTR</name>
<gene>
    <name evidence="1" type="ORF">E2C01_025268</name>
</gene>
<proteinExistence type="predicted"/>
<evidence type="ECO:0000313" key="1">
    <source>
        <dbReference type="EMBL" id="MPC31967.1"/>
    </source>
</evidence>
<dbReference type="EMBL" id="VSRR010002536">
    <property type="protein sequence ID" value="MPC31967.1"/>
    <property type="molecule type" value="Genomic_DNA"/>
</dbReference>
<organism evidence="1 2">
    <name type="scientific">Portunus trituberculatus</name>
    <name type="common">Swimming crab</name>
    <name type="synonym">Neptunus trituberculatus</name>
    <dbReference type="NCBI Taxonomy" id="210409"/>
    <lineage>
        <taxon>Eukaryota</taxon>
        <taxon>Metazoa</taxon>
        <taxon>Ecdysozoa</taxon>
        <taxon>Arthropoda</taxon>
        <taxon>Crustacea</taxon>
        <taxon>Multicrustacea</taxon>
        <taxon>Malacostraca</taxon>
        <taxon>Eumalacostraca</taxon>
        <taxon>Eucarida</taxon>
        <taxon>Decapoda</taxon>
        <taxon>Pleocyemata</taxon>
        <taxon>Brachyura</taxon>
        <taxon>Eubrachyura</taxon>
        <taxon>Portunoidea</taxon>
        <taxon>Portunidae</taxon>
        <taxon>Portuninae</taxon>
        <taxon>Portunus</taxon>
    </lineage>
</organism>